<reference evidence="4 5" key="1">
    <citation type="submission" date="2014-12" db="EMBL/GenBank/DDBJ databases">
        <title>Draft genome sequences of 10 type strains of Lactococcus.</title>
        <authorList>
            <person name="Sun Z."/>
            <person name="Zhong Z."/>
            <person name="Liu W."/>
            <person name="Zhang W."/>
            <person name="Zhang H."/>
        </authorList>
    </citation>
    <scope>NUCLEOTIDE SEQUENCE [LARGE SCALE GENOMIC DNA]</scope>
    <source>
        <strain evidence="4 5">DSM 22330</strain>
    </source>
</reference>
<proteinExistence type="predicted"/>
<evidence type="ECO:0000313" key="4">
    <source>
        <dbReference type="EMBL" id="PCS02742.1"/>
    </source>
</evidence>
<dbReference type="Gene3D" id="3.10.310.50">
    <property type="match status" value="1"/>
</dbReference>
<evidence type="ECO:0000256" key="2">
    <source>
        <dbReference type="SAM" id="Phobius"/>
    </source>
</evidence>
<comment type="caution">
    <text evidence="4">The sequence shown here is derived from an EMBL/GenBank/DDBJ whole genome shotgun (WGS) entry which is preliminary data.</text>
</comment>
<sequence length="412" mass="46578">MSKAISELQIKKRKSKKERIMKKILVLLTMLVMIFGVTVAHAEANYVKDDAKVLNQSQVQNLNEMLRELANSQTKSGEMAHLEYAIMTVKSLNGDDVEDYARDVFNKKQIGDSQHNLGVLFLISIKDHEYRIQLGDGWEKTKYVNENNIKKWVYTDNVTRMLRAENYGGAIETITENMIALVGQDVVLPQSQAAFAKSLGVRIAKSEAAHAKRLANLKTFGLGTVIVLLGGGISFFSVNSWRKFAKKRYLNKNRALVLSILELELGFYAEKERLSISDESLADAFNETKLPPTIENVQMFLDNFKWHNALVKQGDAQYKEDRQPREQEEMALRITKKKPSRRYHDFNDMNDNFRHDRFWRGYYYGTLLYPVAAPQTAFADHDSSDSNSGNDTWTGFGGGGGFSSGGGASGSW</sequence>
<dbReference type="Proteomes" id="UP000218979">
    <property type="component" value="Unassembled WGS sequence"/>
</dbReference>
<evidence type="ECO:0000313" key="5">
    <source>
        <dbReference type="Proteomes" id="UP000218979"/>
    </source>
</evidence>
<protein>
    <submittedName>
        <fullName evidence="4">Beta-propeller domains of methanol dehydrogenase type</fullName>
    </submittedName>
</protein>
<feature type="domain" description="TPM" evidence="3">
    <location>
        <begin position="47"/>
        <end position="180"/>
    </location>
</feature>
<evidence type="ECO:0000256" key="1">
    <source>
        <dbReference type="SAM" id="MobiDB-lite"/>
    </source>
</evidence>
<gene>
    <name evidence="4" type="ORF">RR45_GL000451</name>
</gene>
<dbReference type="Pfam" id="PF04536">
    <property type="entry name" value="TPM_phosphatase"/>
    <property type="match status" value="1"/>
</dbReference>
<evidence type="ECO:0000259" key="3">
    <source>
        <dbReference type="Pfam" id="PF04536"/>
    </source>
</evidence>
<keyword evidence="2" id="KW-0472">Membrane</keyword>
<feature type="compositionally biased region" description="Gly residues" evidence="1">
    <location>
        <begin position="395"/>
        <end position="412"/>
    </location>
</feature>
<dbReference type="InterPro" id="IPR007621">
    <property type="entry name" value="TPM_dom"/>
</dbReference>
<name>A0ABX4I7X2_9LACT</name>
<accession>A0ABX4I7X2</accession>
<feature type="transmembrane region" description="Helical" evidence="2">
    <location>
        <begin position="220"/>
        <end position="238"/>
    </location>
</feature>
<keyword evidence="5" id="KW-1185">Reference proteome</keyword>
<organism evidence="4 5">
    <name type="scientific">Pseudolactococcus chungangensis CAU 28 = DSM 22330</name>
    <dbReference type="NCBI Taxonomy" id="1122154"/>
    <lineage>
        <taxon>Bacteria</taxon>
        <taxon>Bacillati</taxon>
        <taxon>Bacillota</taxon>
        <taxon>Bacilli</taxon>
        <taxon>Lactobacillales</taxon>
        <taxon>Streptococcaceae</taxon>
        <taxon>Pseudolactococcus</taxon>
    </lineage>
</organism>
<dbReference type="PANTHER" id="PTHR30373:SF2">
    <property type="entry name" value="UPF0603 PROTEIN YGCG"/>
    <property type="match status" value="1"/>
</dbReference>
<keyword evidence="2" id="KW-0812">Transmembrane</keyword>
<feature type="region of interest" description="Disordered" evidence="1">
    <location>
        <begin position="379"/>
        <end position="412"/>
    </location>
</feature>
<dbReference type="EMBL" id="JXJT01000013">
    <property type="protein sequence ID" value="PCS02742.1"/>
    <property type="molecule type" value="Genomic_DNA"/>
</dbReference>
<keyword evidence="2" id="KW-1133">Transmembrane helix</keyword>
<dbReference type="PANTHER" id="PTHR30373">
    <property type="entry name" value="UPF0603 PROTEIN YGCG"/>
    <property type="match status" value="1"/>
</dbReference>